<dbReference type="Gene3D" id="1.25.40.20">
    <property type="entry name" value="Ankyrin repeat-containing domain"/>
    <property type="match status" value="1"/>
</dbReference>
<dbReference type="SUPFAM" id="SSF52540">
    <property type="entry name" value="P-loop containing nucleoside triphosphate hydrolases"/>
    <property type="match status" value="1"/>
</dbReference>
<reference evidence="4" key="1">
    <citation type="submission" date="2022-09" db="EMBL/GenBank/DDBJ databases">
        <title>Fusarium specimens isolated from Avocado Roots.</title>
        <authorList>
            <person name="Stajich J."/>
            <person name="Roper C."/>
            <person name="Heimlech-Rivalta G."/>
        </authorList>
    </citation>
    <scope>NUCLEOTIDE SEQUENCE</scope>
    <source>
        <strain evidence="4">CF00136</strain>
    </source>
</reference>
<keyword evidence="1" id="KW-0677">Repeat</keyword>
<dbReference type="PANTHER" id="PTHR10039">
    <property type="entry name" value="AMELOGENIN"/>
    <property type="match status" value="1"/>
</dbReference>
<sequence>MSGAEAATAFGLAAGIIQVIGFSLQLWDATDNVRKTGSTVTTADCEREANILLKQCEEVKALQTVKTQLPESVRLKNRLWFNAIPHRHDAITEAHSKTFEWAFTETETTELSNTSFSEWMLKGEGLYWVSGRAGTGKSSFMRFLNDDPRTTSVFKQWAGDRPLVVASFYFWNNPEQETDSRLRRLEGIYQGLLYKILEAAPQLAELLFPDHVGGRDWGSFPTLLDMKQAFTRLLQAHTLPVAIALVIDGLDEYDAPPGDQIALSNMLKEAAAKPHVKVLVSGRPEFAFEASFENCMRLKLDKLTEVDRKIYVTDSLWKEPRFIALKAATEEKESLISQIVEKSEGIFLWLRIVVSALQEELHVAKSIDMLTSLVNDTPDGKKELPELFEHMLWKRIQPQFRYKILLFFPKTTQLNNKHTSQDGRSSPNRSGVERRKPELYVATGLLYSFLDENSSLVKAQPLTETERQERIDRTATELRRSCAGLLEMRAAPPFFNDTEQLNYIKQHCDAVADPEVHFLHKDVSLFLNEQKQKDSLNDTLRSDEPALLMNLLECLVMVVKTCGKSSTLDQNDIPENILYPDEEDFPWQLAEAIMRVARLTEETNPEGTENALDQLDEAMSRHLSFWLPPSLLAKHPKSHWANFFPYDDRHLKPAFYPWPTVEEQYGLDFLSLAVQNGLFYYVQTKLKKDPSRLNRRGLPLLSSACAQVPRWYLLPNTIDSRTVKMLLDLGANPNEEFKGYTPWEMALVVALDSIILSLSELEELAQILRLLLQHGADAGAKVKWFEYANAAARDYSPKQRDRFIEEQIQIAFVYRFTEGMRAGTLWVDKITWKSTRNLGLGLKAEAVEKDRFIKIGNELVSLCQQKKREQPILKFMLLARTKKAKAVLKRVLKLPMKRWVNGA</sequence>
<name>A0A9W8RSJ9_9HYPO</name>
<comment type="caution">
    <text evidence="4">The sequence shown here is derived from an EMBL/GenBank/DDBJ whole genome shotgun (WGS) entry which is preliminary data.</text>
</comment>
<dbReference type="Pfam" id="PF24883">
    <property type="entry name" value="NPHP3_N"/>
    <property type="match status" value="1"/>
</dbReference>
<feature type="domain" description="DUF7791" evidence="3">
    <location>
        <begin position="447"/>
        <end position="563"/>
    </location>
</feature>
<gene>
    <name evidence="4" type="ORF">NW762_010815</name>
</gene>
<dbReference type="PANTHER" id="PTHR10039:SF5">
    <property type="entry name" value="NACHT DOMAIN-CONTAINING PROTEIN"/>
    <property type="match status" value="1"/>
</dbReference>
<proteinExistence type="predicted"/>
<evidence type="ECO:0000256" key="1">
    <source>
        <dbReference type="ARBA" id="ARBA00022737"/>
    </source>
</evidence>
<keyword evidence="5" id="KW-1185">Reference proteome</keyword>
<dbReference type="InterPro" id="IPR056884">
    <property type="entry name" value="NPHP3-like_N"/>
</dbReference>
<dbReference type="InterPro" id="IPR027417">
    <property type="entry name" value="P-loop_NTPase"/>
</dbReference>
<evidence type="ECO:0008006" key="6">
    <source>
        <dbReference type="Google" id="ProtNLM"/>
    </source>
</evidence>
<evidence type="ECO:0000259" key="2">
    <source>
        <dbReference type="Pfam" id="PF24883"/>
    </source>
</evidence>
<evidence type="ECO:0000313" key="5">
    <source>
        <dbReference type="Proteomes" id="UP001152049"/>
    </source>
</evidence>
<dbReference type="Pfam" id="PF25053">
    <property type="entry name" value="DUF7791"/>
    <property type="match status" value="1"/>
</dbReference>
<evidence type="ECO:0000313" key="4">
    <source>
        <dbReference type="EMBL" id="KAJ4252909.1"/>
    </source>
</evidence>
<dbReference type="InterPro" id="IPR056693">
    <property type="entry name" value="DUF7791"/>
</dbReference>
<feature type="domain" description="Nephrocystin 3-like N-terminal" evidence="2">
    <location>
        <begin position="111"/>
        <end position="283"/>
    </location>
</feature>
<accession>A0A9W8RSJ9</accession>
<dbReference type="InterPro" id="IPR036770">
    <property type="entry name" value="Ankyrin_rpt-contain_sf"/>
</dbReference>
<dbReference type="EMBL" id="JAOQAZ010000025">
    <property type="protein sequence ID" value="KAJ4252909.1"/>
    <property type="molecule type" value="Genomic_DNA"/>
</dbReference>
<evidence type="ECO:0000259" key="3">
    <source>
        <dbReference type="Pfam" id="PF25053"/>
    </source>
</evidence>
<organism evidence="4 5">
    <name type="scientific">Fusarium torreyae</name>
    <dbReference type="NCBI Taxonomy" id="1237075"/>
    <lineage>
        <taxon>Eukaryota</taxon>
        <taxon>Fungi</taxon>
        <taxon>Dikarya</taxon>
        <taxon>Ascomycota</taxon>
        <taxon>Pezizomycotina</taxon>
        <taxon>Sordariomycetes</taxon>
        <taxon>Hypocreomycetidae</taxon>
        <taxon>Hypocreales</taxon>
        <taxon>Nectriaceae</taxon>
        <taxon>Fusarium</taxon>
    </lineage>
</organism>
<dbReference type="OrthoDB" id="443402at2759"/>
<protein>
    <recommendedName>
        <fullName evidence="6">NACHT domain-containing protein</fullName>
    </recommendedName>
</protein>
<dbReference type="Proteomes" id="UP001152049">
    <property type="component" value="Unassembled WGS sequence"/>
</dbReference>
<dbReference type="AlphaFoldDB" id="A0A9W8RSJ9"/>